<protein>
    <recommendedName>
        <fullName evidence="7">FAD dependent oxidoreductase domain-containing protein</fullName>
    </recommendedName>
</protein>
<evidence type="ECO:0000256" key="2">
    <source>
        <dbReference type="ARBA" id="ARBA00022630"/>
    </source>
</evidence>
<dbReference type="SUPFAM" id="SSF51971">
    <property type="entry name" value="Nucleotide-binding domain"/>
    <property type="match status" value="1"/>
</dbReference>
<dbReference type="PANTHER" id="PTHR11530">
    <property type="entry name" value="D-AMINO ACID OXIDASE"/>
    <property type="match status" value="1"/>
</dbReference>
<accession>A0AAE0DNY2</accession>
<dbReference type="EMBL" id="JASNWA010000004">
    <property type="protein sequence ID" value="KAK3176847.1"/>
    <property type="molecule type" value="Genomic_DNA"/>
</dbReference>
<dbReference type="GO" id="GO:0003884">
    <property type="term" value="F:D-amino-acid oxidase activity"/>
    <property type="evidence" value="ECO:0007669"/>
    <property type="project" value="InterPro"/>
</dbReference>
<evidence type="ECO:0000256" key="1">
    <source>
        <dbReference type="ARBA" id="ARBA00001974"/>
    </source>
</evidence>
<dbReference type="Proteomes" id="UP001276659">
    <property type="component" value="Unassembled WGS sequence"/>
</dbReference>
<name>A0AAE0DNY2_9LECA</name>
<keyword evidence="3" id="KW-0274">FAD</keyword>
<dbReference type="GO" id="GO:0019478">
    <property type="term" value="P:D-amino acid catabolic process"/>
    <property type="evidence" value="ECO:0007669"/>
    <property type="project" value="TreeGrafter"/>
</dbReference>
<organism evidence="5 6">
    <name type="scientific">Lepraria neglecta</name>
    <dbReference type="NCBI Taxonomy" id="209136"/>
    <lineage>
        <taxon>Eukaryota</taxon>
        <taxon>Fungi</taxon>
        <taxon>Dikarya</taxon>
        <taxon>Ascomycota</taxon>
        <taxon>Pezizomycotina</taxon>
        <taxon>Lecanoromycetes</taxon>
        <taxon>OSLEUM clade</taxon>
        <taxon>Lecanoromycetidae</taxon>
        <taxon>Lecanorales</taxon>
        <taxon>Lecanorineae</taxon>
        <taxon>Stereocaulaceae</taxon>
        <taxon>Lepraria</taxon>
    </lineage>
</organism>
<keyword evidence="2" id="KW-0285">Flavoprotein</keyword>
<evidence type="ECO:0000256" key="4">
    <source>
        <dbReference type="ARBA" id="ARBA00023002"/>
    </source>
</evidence>
<reference evidence="5" key="1">
    <citation type="submission" date="2022-11" db="EMBL/GenBank/DDBJ databases">
        <title>Chromosomal genome sequence assembly and mating type (MAT) locus characterization of the leprose asexual lichenized fungus Lepraria neglecta (Nyl.) Erichsen.</title>
        <authorList>
            <person name="Allen J.L."/>
            <person name="Pfeffer B."/>
        </authorList>
    </citation>
    <scope>NUCLEOTIDE SEQUENCE</scope>
    <source>
        <strain evidence="5">Allen 5258</strain>
    </source>
</reference>
<sequence>MNEIEEQEWDAETYREWMEIVTRGRGRRLGWVSSSSAPLPWWFSLVSDFTTLPSSQRLPGTQSAVHFSAICINVPHHLSYLLRLFLSAGGKLLKARLPTDVGLAGALQAAVALAGDTSIFVNATGLGAKTLVQDRSMYPIKGQTVLVKGEAESATTLVDVDRDTSVDDETTKVILEGCKELAPELLGGDGEFEVLSVQCGLRPAREGGPRVEKEVFEGGVKLVHSYGHAGAG</sequence>
<dbReference type="Gene3D" id="3.40.50.720">
    <property type="entry name" value="NAD(P)-binding Rossmann-like Domain"/>
    <property type="match status" value="1"/>
</dbReference>
<dbReference type="AlphaFoldDB" id="A0AAE0DNY2"/>
<keyword evidence="4" id="KW-0560">Oxidoreductase</keyword>
<gene>
    <name evidence="5" type="ORF">OEA41_008172</name>
</gene>
<evidence type="ECO:0000313" key="5">
    <source>
        <dbReference type="EMBL" id="KAK3176847.1"/>
    </source>
</evidence>
<dbReference type="PANTHER" id="PTHR11530:SF11">
    <property type="entry name" value="D-ASPARTATE OXIDASE"/>
    <property type="match status" value="1"/>
</dbReference>
<dbReference type="GO" id="GO:0005737">
    <property type="term" value="C:cytoplasm"/>
    <property type="evidence" value="ECO:0007669"/>
    <property type="project" value="TreeGrafter"/>
</dbReference>
<comment type="cofactor">
    <cofactor evidence="1">
        <name>FAD</name>
        <dbReference type="ChEBI" id="CHEBI:57692"/>
    </cofactor>
</comment>
<comment type="caution">
    <text evidence="5">The sequence shown here is derived from an EMBL/GenBank/DDBJ whole genome shotgun (WGS) entry which is preliminary data.</text>
</comment>
<proteinExistence type="predicted"/>
<dbReference type="SUPFAM" id="SSF54373">
    <property type="entry name" value="FAD-linked reductases, C-terminal domain"/>
    <property type="match status" value="1"/>
</dbReference>
<evidence type="ECO:0000256" key="3">
    <source>
        <dbReference type="ARBA" id="ARBA00022827"/>
    </source>
</evidence>
<dbReference type="InterPro" id="IPR023209">
    <property type="entry name" value="DAO"/>
</dbReference>
<dbReference type="Gene3D" id="3.30.9.10">
    <property type="entry name" value="D-Amino Acid Oxidase, subunit A, domain 2"/>
    <property type="match status" value="1"/>
</dbReference>
<evidence type="ECO:0008006" key="7">
    <source>
        <dbReference type="Google" id="ProtNLM"/>
    </source>
</evidence>
<keyword evidence="6" id="KW-1185">Reference proteome</keyword>
<dbReference type="GO" id="GO:0071949">
    <property type="term" value="F:FAD binding"/>
    <property type="evidence" value="ECO:0007669"/>
    <property type="project" value="InterPro"/>
</dbReference>
<evidence type="ECO:0000313" key="6">
    <source>
        <dbReference type="Proteomes" id="UP001276659"/>
    </source>
</evidence>